<name>A0AAW1X7B4_RUBAR</name>
<evidence type="ECO:0000259" key="1">
    <source>
        <dbReference type="Pfam" id="PF03372"/>
    </source>
</evidence>
<evidence type="ECO:0000313" key="2">
    <source>
        <dbReference type="EMBL" id="KAK9932562.1"/>
    </source>
</evidence>
<organism evidence="2 3">
    <name type="scientific">Rubus argutus</name>
    <name type="common">Southern blackberry</name>
    <dbReference type="NCBI Taxonomy" id="59490"/>
    <lineage>
        <taxon>Eukaryota</taxon>
        <taxon>Viridiplantae</taxon>
        <taxon>Streptophyta</taxon>
        <taxon>Embryophyta</taxon>
        <taxon>Tracheophyta</taxon>
        <taxon>Spermatophyta</taxon>
        <taxon>Magnoliopsida</taxon>
        <taxon>eudicotyledons</taxon>
        <taxon>Gunneridae</taxon>
        <taxon>Pentapetalae</taxon>
        <taxon>rosids</taxon>
        <taxon>fabids</taxon>
        <taxon>Rosales</taxon>
        <taxon>Rosaceae</taxon>
        <taxon>Rosoideae</taxon>
        <taxon>Rosoideae incertae sedis</taxon>
        <taxon>Rubus</taxon>
    </lineage>
</organism>
<dbReference type="InterPro" id="IPR036691">
    <property type="entry name" value="Endo/exonu/phosph_ase_sf"/>
</dbReference>
<evidence type="ECO:0000313" key="3">
    <source>
        <dbReference type="Proteomes" id="UP001457282"/>
    </source>
</evidence>
<accession>A0AAW1X7B4</accession>
<dbReference type="SUPFAM" id="SSF56219">
    <property type="entry name" value="DNase I-like"/>
    <property type="match status" value="1"/>
</dbReference>
<dbReference type="PANTHER" id="PTHR35218:SF9">
    <property type="entry name" value="ENDONUCLEASE_EXONUCLEASE_PHOSPHATASE DOMAIN-CONTAINING PROTEIN"/>
    <property type="match status" value="1"/>
</dbReference>
<dbReference type="PANTHER" id="PTHR35218">
    <property type="entry name" value="RNASE H DOMAIN-CONTAINING PROTEIN"/>
    <property type="match status" value="1"/>
</dbReference>
<gene>
    <name evidence="2" type="ORF">M0R45_019794</name>
</gene>
<dbReference type="AlphaFoldDB" id="A0AAW1X7B4"/>
<dbReference type="Proteomes" id="UP001457282">
    <property type="component" value="Unassembled WGS sequence"/>
</dbReference>
<protein>
    <recommendedName>
        <fullName evidence="1">Endonuclease/exonuclease/phosphatase domain-containing protein</fullName>
    </recommendedName>
</protein>
<comment type="caution">
    <text evidence="2">The sequence shown here is derived from an EMBL/GenBank/DDBJ whole genome shotgun (WGS) entry which is preliminary data.</text>
</comment>
<dbReference type="GO" id="GO:0003824">
    <property type="term" value="F:catalytic activity"/>
    <property type="evidence" value="ECO:0007669"/>
    <property type="project" value="InterPro"/>
</dbReference>
<feature type="domain" description="Endonuclease/exonuclease/phosphatase" evidence="1">
    <location>
        <begin position="5"/>
        <end position="146"/>
    </location>
</feature>
<dbReference type="Gene3D" id="3.60.10.10">
    <property type="entry name" value="Endonuclease/exonuclease/phosphatase"/>
    <property type="match status" value="1"/>
</dbReference>
<dbReference type="InterPro" id="IPR005135">
    <property type="entry name" value="Endo/exonuclease/phosphatase"/>
</dbReference>
<keyword evidence="3" id="KW-1185">Reference proteome</keyword>
<dbReference type="EMBL" id="JBEDUW010000004">
    <property type="protein sequence ID" value="KAK9932562.1"/>
    <property type="molecule type" value="Genomic_DNA"/>
</dbReference>
<dbReference type="Pfam" id="PF03372">
    <property type="entry name" value="Exo_endo_phos"/>
    <property type="match status" value="1"/>
</dbReference>
<proteinExistence type="predicted"/>
<reference evidence="2 3" key="1">
    <citation type="journal article" date="2023" name="G3 (Bethesda)">
        <title>A chromosome-length genome assembly and annotation of blackberry (Rubus argutus, cv. 'Hillquist').</title>
        <authorList>
            <person name="Bruna T."/>
            <person name="Aryal R."/>
            <person name="Dudchenko O."/>
            <person name="Sargent D.J."/>
            <person name="Mead D."/>
            <person name="Buti M."/>
            <person name="Cavallini A."/>
            <person name="Hytonen T."/>
            <person name="Andres J."/>
            <person name="Pham M."/>
            <person name="Weisz D."/>
            <person name="Mascagni F."/>
            <person name="Usai G."/>
            <person name="Natali L."/>
            <person name="Bassil N."/>
            <person name="Fernandez G.E."/>
            <person name="Lomsadze A."/>
            <person name="Armour M."/>
            <person name="Olukolu B."/>
            <person name="Poorten T."/>
            <person name="Britton C."/>
            <person name="Davik J."/>
            <person name="Ashrafi H."/>
            <person name="Aiden E.L."/>
            <person name="Borodovsky M."/>
            <person name="Worthington M."/>
        </authorList>
    </citation>
    <scope>NUCLEOTIDE SEQUENCE [LARGE SCALE GENOMIC DNA]</scope>
    <source>
        <strain evidence="2">PI 553951</strain>
    </source>
</reference>
<sequence length="155" mass="17621">MIQLLSWNCQGLGRALTVQRLGELVRSQAPSVIFLCETKQQSHRLNILRKKLGYHMGEVVNPTDSAAGGLALWWRPDVEVQVIFKCPNLLDSTITVKSEGILFRASWFYGPPYMQDKPQFWASMNNLATNDRHPWVCIGDFNEFLNNDEKEGGIP</sequence>